<organism evidence="1 2">
    <name type="scientific">Arthrobacter ramosus</name>
    <dbReference type="NCBI Taxonomy" id="1672"/>
    <lineage>
        <taxon>Bacteria</taxon>
        <taxon>Bacillati</taxon>
        <taxon>Actinomycetota</taxon>
        <taxon>Actinomycetes</taxon>
        <taxon>Micrococcales</taxon>
        <taxon>Micrococcaceae</taxon>
        <taxon>Arthrobacter</taxon>
    </lineage>
</organism>
<comment type="caution">
    <text evidence="1">The sequence shown here is derived from an EMBL/GenBank/DDBJ whole genome shotgun (WGS) entry which is preliminary data.</text>
</comment>
<keyword evidence="2" id="KW-1185">Reference proteome</keyword>
<protein>
    <submittedName>
        <fullName evidence="1">Uncharacterized protein</fullName>
    </submittedName>
</protein>
<proteinExistence type="predicted"/>
<evidence type="ECO:0000313" key="2">
    <source>
        <dbReference type="Proteomes" id="UP001589702"/>
    </source>
</evidence>
<dbReference type="Proteomes" id="UP001589702">
    <property type="component" value="Unassembled WGS sequence"/>
</dbReference>
<dbReference type="RefSeq" id="WP_344787339.1">
    <property type="nucleotide sequence ID" value="NZ_BAAAWN010000001.1"/>
</dbReference>
<evidence type="ECO:0000313" key="1">
    <source>
        <dbReference type="EMBL" id="MFB9819001.1"/>
    </source>
</evidence>
<reference evidence="1 2" key="1">
    <citation type="submission" date="2024-09" db="EMBL/GenBank/DDBJ databases">
        <authorList>
            <person name="Sun Q."/>
            <person name="Mori K."/>
        </authorList>
    </citation>
    <scope>NUCLEOTIDE SEQUENCE [LARGE SCALE GENOMIC DNA]</scope>
    <source>
        <strain evidence="1 2">JCM 1334</strain>
    </source>
</reference>
<gene>
    <name evidence="1" type="ORF">ACFFP1_05750</name>
</gene>
<name>A0ABV5XW66_ARTRM</name>
<sequence length="52" mass="5880">MWRLGVKFNAARQQETMGKLRAVVEEYLRLPADDDGEATSLLIAHHRDPSAD</sequence>
<dbReference type="EMBL" id="JBHMBC010000007">
    <property type="protein sequence ID" value="MFB9819001.1"/>
    <property type="molecule type" value="Genomic_DNA"/>
</dbReference>
<accession>A0ABV5XW66</accession>